<dbReference type="InParanoid" id="A2DQG3"/>
<proteinExistence type="predicted"/>
<reference evidence="1" key="1">
    <citation type="submission" date="2006-10" db="EMBL/GenBank/DDBJ databases">
        <authorList>
            <person name="Amadeo P."/>
            <person name="Zhao Q."/>
            <person name="Wortman J."/>
            <person name="Fraser-Liggett C."/>
            <person name="Carlton J."/>
        </authorList>
    </citation>
    <scope>NUCLEOTIDE SEQUENCE</scope>
    <source>
        <strain evidence="1">G3</strain>
    </source>
</reference>
<reference evidence="1" key="2">
    <citation type="journal article" date="2007" name="Science">
        <title>Draft genome sequence of the sexually transmitted pathogen Trichomonas vaginalis.</title>
        <authorList>
            <person name="Carlton J.M."/>
            <person name="Hirt R.P."/>
            <person name="Silva J.C."/>
            <person name="Delcher A.L."/>
            <person name="Schatz M."/>
            <person name="Zhao Q."/>
            <person name="Wortman J.R."/>
            <person name="Bidwell S.L."/>
            <person name="Alsmark U.C.M."/>
            <person name="Besteiro S."/>
            <person name="Sicheritz-Ponten T."/>
            <person name="Noel C.J."/>
            <person name="Dacks J.B."/>
            <person name="Foster P.G."/>
            <person name="Simillion C."/>
            <person name="Van de Peer Y."/>
            <person name="Miranda-Saavedra D."/>
            <person name="Barton G.J."/>
            <person name="Westrop G.D."/>
            <person name="Mueller S."/>
            <person name="Dessi D."/>
            <person name="Fiori P.L."/>
            <person name="Ren Q."/>
            <person name="Paulsen I."/>
            <person name="Zhang H."/>
            <person name="Bastida-Corcuera F.D."/>
            <person name="Simoes-Barbosa A."/>
            <person name="Brown M.T."/>
            <person name="Hayes R.D."/>
            <person name="Mukherjee M."/>
            <person name="Okumura C.Y."/>
            <person name="Schneider R."/>
            <person name="Smith A.J."/>
            <person name="Vanacova S."/>
            <person name="Villalvazo M."/>
            <person name="Haas B.J."/>
            <person name="Pertea M."/>
            <person name="Feldblyum T.V."/>
            <person name="Utterback T.R."/>
            <person name="Shu C.L."/>
            <person name="Osoegawa K."/>
            <person name="de Jong P.J."/>
            <person name="Hrdy I."/>
            <person name="Horvathova L."/>
            <person name="Zubacova Z."/>
            <person name="Dolezal P."/>
            <person name="Malik S.B."/>
            <person name="Logsdon J.M. Jr."/>
            <person name="Henze K."/>
            <person name="Gupta A."/>
            <person name="Wang C.C."/>
            <person name="Dunne R.L."/>
            <person name="Upcroft J.A."/>
            <person name="Upcroft P."/>
            <person name="White O."/>
            <person name="Salzberg S.L."/>
            <person name="Tang P."/>
            <person name="Chiu C.-H."/>
            <person name="Lee Y.-S."/>
            <person name="Embley T.M."/>
            <person name="Coombs G.H."/>
            <person name="Mottram J.C."/>
            <person name="Tachezy J."/>
            <person name="Fraser-Liggett C.M."/>
            <person name="Johnson P.J."/>
        </authorList>
    </citation>
    <scope>NUCLEOTIDE SEQUENCE [LARGE SCALE GENOMIC DNA]</scope>
    <source>
        <strain evidence="1">G3</strain>
    </source>
</reference>
<evidence type="ECO:0000313" key="2">
    <source>
        <dbReference type="Proteomes" id="UP000001542"/>
    </source>
</evidence>
<dbReference type="RefSeq" id="XP_001330789.1">
    <property type="nucleotide sequence ID" value="XM_001330753.1"/>
</dbReference>
<organism evidence="1 2">
    <name type="scientific">Trichomonas vaginalis (strain ATCC PRA-98 / G3)</name>
    <dbReference type="NCBI Taxonomy" id="412133"/>
    <lineage>
        <taxon>Eukaryota</taxon>
        <taxon>Metamonada</taxon>
        <taxon>Parabasalia</taxon>
        <taxon>Trichomonadida</taxon>
        <taxon>Trichomonadidae</taxon>
        <taxon>Trichomonas</taxon>
    </lineage>
</organism>
<dbReference type="Proteomes" id="UP000001542">
    <property type="component" value="Unassembled WGS sequence"/>
</dbReference>
<dbReference type="VEuPathDB" id="TrichDB:TVAGG3_1010030"/>
<gene>
    <name evidence="1" type="ORF">TVAG_320150</name>
</gene>
<evidence type="ECO:0000313" key="1">
    <source>
        <dbReference type="EMBL" id="EAY17420.1"/>
    </source>
</evidence>
<dbReference type="AlphaFoldDB" id="A2DQG3"/>
<keyword evidence="2" id="KW-1185">Reference proteome</keyword>
<sequence>MLNLGYSIFPNGSARYEIHPPPPQLWVCRDTYFIASVDDGLRYVSSGSPPGSQDN</sequence>
<name>A2DQG3_TRIV3</name>
<dbReference type="VEuPathDB" id="TrichDB:TVAG_320150"/>
<accession>A2DQG3</accession>
<dbReference type="EMBL" id="DS113231">
    <property type="protein sequence ID" value="EAY17420.1"/>
    <property type="molecule type" value="Genomic_DNA"/>
</dbReference>
<protein>
    <submittedName>
        <fullName evidence="1">Uncharacterized protein</fullName>
    </submittedName>
</protein>
<dbReference type="KEGG" id="tva:4775437"/>